<dbReference type="RefSeq" id="WP_024895086.1">
    <property type="nucleotide sequence ID" value="NZ_JABBDU010000053.1"/>
</dbReference>
<dbReference type="InterPro" id="IPR016032">
    <property type="entry name" value="Sig_transdc_resp-reg_C-effctor"/>
</dbReference>
<dbReference type="PANTHER" id="PTHR44688:SF25">
    <property type="entry name" value="HTH LUXR-TYPE DOMAIN-CONTAINING PROTEIN"/>
    <property type="match status" value="1"/>
</dbReference>
<dbReference type="PANTHER" id="PTHR44688">
    <property type="entry name" value="DNA-BINDING TRANSCRIPTIONAL ACTIVATOR DEVR_DOSR"/>
    <property type="match status" value="1"/>
</dbReference>
<keyword evidence="3" id="KW-0804">Transcription</keyword>
<dbReference type="Proteomes" id="UP000095008">
    <property type="component" value="Unassembled WGS sequence"/>
</dbReference>
<evidence type="ECO:0000313" key="5">
    <source>
        <dbReference type="EMBL" id="OCX68053.1"/>
    </source>
</evidence>
<dbReference type="Pfam" id="PF00196">
    <property type="entry name" value="GerE"/>
    <property type="match status" value="1"/>
</dbReference>
<protein>
    <submittedName>
        <fullName evidence="6">LuxR family transcriptional regulator</fullName>
    </submittedName>
</protein>
<dbReference type="AlphaFoldDB" id="A0A1C2HX28"/>
<dbReference type="CDD" id="cd06170">
    <property type="entry name" value="LuxR_C_like"/>
    <property type="match status" value="1"/>
</dbReference>
<comment type="caution">
    <text evidence="6">The sequence shown here is derived from an EMBL/GenBank/DDBJ whole genome shotgun (WGS) entry which is preliminary data.</text>
</comment>
<dbReference type="Proteomes" id="UP000094893">
    <property type="component" value="Unassembled WGS sequence"/>
</dbReference>
<evidence type="ECO:0000313" key="7">
    <source>
        <dbReference type="Proteomes" id="UP000094893"/>
    </source>
</evidence>
<dbReference type="InterPro" id="IPR036693">
    <property type="entry name" value="TF_LuxR_autoind-bd_dom_sf"/>
</dbReference>
<dbReference type="InterPro" id="IPR000792">
    <property type="entry name" value="Tscrpt_reg_LuxR_C"/>
</dbReference>
<dbReference type="GO" id="GO:0003677">
    <property type="term" value="F:DNA binding"/>
    <property type="evidence" value="ECO:0007669"/>
    <property type="project" value="UniProtKB-KW"/>
</dbReference>
<name>A0A1C2HX28_ACITH</name>
<dbReference type="InterPro" id="IPR036388">
    <property type="entry name" value="WH-like_DNA-bd_sf"/>
</dbReference>
<organism evidence="6 8">
    <name type="scientific">Acidithiobacillus thiooxidans</name>
    <name type="common">Thiobacillus thiooxidans</name>
    <dbReference type="NCBI Taxonomy" id="930"/>
    <lineage>
        <taxon>Bacteria</taxon>
        <taxon>Pseudomonadati</taxon>
        <taxon>Pseudomonadota</taxon>
        <taxon>Acidithiobacillia</taxon>
        <taxon>Acidithiobacillales</taxon>
        <taxon>Acidithiobacillaceae</taxon>
        <taxon>Acidithiobacillus</taxon>
    </lineage>
</organism>
<dbReference type="SUPFAM" id="SSF75516">
    <property type="entry name" value="Pheromone-binding domain of LuxR-like quorum-sensing transcription factors"/>
    <property type="match status" value="1"/>
</dbReference>
<dbReference type="PRINTS" id="PR00038">
    <property type="entry name" value="HTHLUXR"/>
</dbReference>
<reference evidence="6 7" key="1">
    <citation type="journal article" date="2016" name="Int. J. Mol. Sci.">
        <title>Comparative genomics of the extreme acidophile Acidithiobacillus thiooxidans reveals intraspecific divergence and niche adaptation.</title>
        <authorList>
            <person name="Zhang X."/>
            <person name="Feng X."/>
            <person name="Tao J."/>
            <person name="Ma L."/>
            <person name="Xiao Y."/>
            <person name="Liang Y."/>
            <person name="Liu X."/>
            <person name="Yin H."/>
        </authorList>
    </citation>
    <scope>NUCLEOTIDE SEQUENCE [LARGE SCALE GENOMIC DNA]</scope>
    <source>
        <strain evidence="5 7">A02</strain>
        <strain evidence="6">DXS-W</strain>
    </source>
</reference>
<keyword evidence="2" id="KW-0238">DNA-binding</keyword>
<dbReference type="GO" id="GO:0006355">
    <property type="term" value="P:regulation of DNA-templated transcription"/>
    <property type="evidence" value="ECO:0007669"/>
    <property type="project" value="InterPro"/>
</dbReference>
<dbReference type="InterPro" id="IPR005143">
    <property type="entry name" value="TF_LuxR_autoind-bd_dom"/>
</dbReference>
<evidence type="ECO:0000313" key="6">
    <source>
        <dbReference type="EMBL" id="OCX73692.1"/>
    </source>
</evidence>
<evidence type="ECO:0000313" key="8">
    <source>
        <dbReference type="Proteomes" id="UP000095008"/>
    </source>
</evidence>
<dbReference type="SMR" id="A0A1C2HX28"/>
<dbReference type="EMBL" id="LWRY01000069">
    <property type="protein sequence ID" value="OCX73692.1"/>
    <property type="molecule type" value="Genomic_DNA"/>
</dbReference>
<evidence type="ECO:0000259" key="4">
    <source>
        <dbReference type="PROSITE" id="PS50043"/>
    </source>
</evidence>
<dbReference type="OrthoDB" id="9774661at2"/>
<evidence type="ECO:0000256" key="3">
    <source>
        <dbReference type="ARBA" id="ARBA00023163"/>
    </source>
</evidence>
<sequence length="237" mass="26498">MDPWQADILQSFQSIDCERQVLTMATELARKLEFDYCAYGLRMPLPLVRPKTAMFSNYPAIWQARYQARGYQDIDPTVRLAMCSPSPIIWSDDLFAPAPELWEEARSFGLQAGLAHSCRDASGIGGMFTLARSGEIVTTTEWQAKACHILWLVQAIHFCMVRVVAPKLLPETTVHLSRREVEVLRWTGEGKTSGEIANILNITERTVNFHIGKAMVKLSAVNKTSAVLRAAMIGLLS</sequence>
<evidence type="ECO:0000256" key="2">
    <source>
        <dbReference type="ARBA" id="ARBA00023125"/>
    </source>
</evidence>
<dbReference type="SMART" id="SM00421">
    <property type="entry name" value="HTH_LUXR"/>
    <property type="match status" value="1"/>
</dbReference>
<dbReference type="Pfam" id="PF03472">
    <property type="entry name" value="Autoind_bind"/>
    <property type="match status" value="1"/>
</dbReference>
<dbReference type="SUPFAM" id="SSF46894">
    <property type="entry name" value="C-terminal effector domain of the bipartite response regulators"/>
    <property type="match status" value="1"/>
</dbReference>
<keyword evidence="8" id="KW-1185">Reference proteome</keyword>
<keyword evidence="1" id="KW-0805">Transcription regulation</keyword>
<feature type="domain" description="HTH luxR-type" evidence="4">
    <location>
        <begin position="169"/>
        <end position="234"/>
    </location>
</feature>
<dbReference type="Gene3D" id="1.10.10.10">
    <property type="entry name" value="Winged helix-like DNA-binding domain superfamily/Winged helix DNA-binding domain"/>
    <property type="match status" value="1"/>
</dbReference>
<evidence type="ECO:0000256" key="1">
    <source>
        <dbReference type="ARBA" id="ARBA00023015"/>
    </source>
</evidence>
<dbReference type="PROSITE" id="PS50043">
    <property type="entry name" value="HTH_LUXR_2"/>
    <property type="match status" value="1"/>
</dbReference>
<accession>A0A1C2HX28</accession>
<proteinExistence type="predicted"/>
<dbReference type="EMBL" id="LWSA01000315">
    <property type="protein sequence ID" value="OCX68053.1"/>
    <property type="molecule type" value="Genomic_DNA"/>
</dbReference>
<gene>
    <name evidence="6" type="ORF">A6M23_07790</name>
    <name evidence="5" type="ORF">A6P07_18935</name>
</gene>
<dbReference type="STRING" id="930.GCA_002079865_01406"/>
<dbReference type="Gene3D" id="3.30.450.80">
    <property type="entry name" value="Transcription factor LuxR-like, autoinducer-binding domain"/>
    <property type="match status" value="1"/>
</dbReference>